<dbReference type="AlphaFoldDB" id="A0A317CQG9"/>
<dbReference type="InterPro" id="IPR029024">
    <property type="entry name" value="TerB-like"/>
</dbReference>
<organism evidence="1 2">
    <name type="scientific">Leucothrix arctica</name>
    <dbReference type="NCBI Taxonomy" id="1481894"/>
    <lineage>
        <taxon>Bacteria</taxon>
        <taxon>Pseudomonadati</taxon>
        <taxon>Pseudomonadota</taxon>
        <taxon>Gammaproteobacteria</taxon>
        <taxon>Thiotrichales</taxon>
        <taxon>Thiotrichaceae</taxon>
        <taxon>Leucothrix</taxon>
    </lineage>
</organism>
<comment type="caution">
    <text evidence="1">The sequence shown here is derived from an EMBL/GenBank/DDBJ whole genome shotgun (WGS) entry which is preliminary data.</text>
</comment>
<dbReference type="InterPro" id="IPR007486">
    <property type="entry name" value="YebE"/>
</dbReference>
<dbReference type="EMBL" id="QGKL01000011">
    <property type="protein sequence ID" value="PWQ98542.1"/>
    <property type="molecule type" value="Genomic_DNA"/>
</dbReference>
<sequence>MDAKSLLEGLLKTGREMAAKGQAVVEEKLDIQEPGEKRDATISGLKTGAMAAGIMALLLGTKTGRNVTGSALKLGSLAAVGGIAWQAYNNWSTNNENAAKNGEPVAIDNLPEAAANERSMLLLKAMIAAAKADGQVDAQEMADIQKQVSELGLTGDIAGFIQSEIASPSSLEALAAQCDTAEVAAEVYLISSVMINKTNEMESAYLDALAAALELPDSLLVELEKAKADASA</sequence>
<dbReference type="OrthoDB" id="5459344at2"/>
<dbReference type="Proteomes" id="UP000245506">
    <property type="component" value="Unassembled WGS sequence"/>
</dbReference>
<keyword evidence="2" id="KW-1185">Reference proteome</keyword>
<dbReference type="Gene3D" id="1.10.3680.10">
    <property type="entry name" value="TerB-like"/>
    <property type="match status" value="1"/>
</dbReference>
<dbReference type="Pfam" id="PF04391">
    <property type="entry name" value="DUF533"/>
    <property type="match status" value="1"/>
</dbReference>
<protein>
    <submittedName>
        <fullName evidence="1">DUF533 domain-containing protein</fullName>
    </submittedName>
</protein>
<dbReference type="SUPFAM" id="SSF158682">
    <property type="entry name" value="TerB-like"/>
    <property type="match status" value="1"/>
</dbReference>
<name>A0A317CQG9_9GAMM</name>
<accession>A0A317CQG9</accession>
<evidence type="ECO:0000313" key="2">
    <source>
        <dbReference type="Proteomes" id="UP000245506"/>
    </source>
</evidence>
<reference evidence="1 2" key="1">
    <citation type="submission" date="2018-05" db="EMBL/GenBank/DDBJ databases">
        <title>Leucothrix arctica sp. nov., isolated from Arctic seawater.</title>
        <authorList>
            <person name="Choi A."/>
            <person name="Baek K."/>
        </authorList>
    </citation>
    <scope>NUCLEOTIDE SEQUENCE [LARGE SCALE GENOMIC DNA]</scope>
    <source>
        <strain evidence="1 2">IMCC9719</strain>
    </source>
</reference>
<proteinExistence type="predicted"/>
<dbReference type="RefSeq" id="WP_109822060.1">
    <property type="nucleotide sequence ID" value="NZ_QGKL01000011.1"/>
</dbReference>
<gene>
    <name evidence="1" type="ORF">DKT75_03570</name>
</gene>
<dbReference type="CDD" id="cd07178">
    <property type="entry name" value="terB_like_YebE"/>
    <property type="match status" value="1"/>
</dbReference>
<evidence type="ECO:0000313" key="1">
    <source>
        <dbReference type="EMBL" id="PWQ98542.1"/>
    </source>
</evidence>